<dbReference type="AlphaFoldDB" id="A0A426DET6"/>
<dbReference type="Pfam" id="PF00239">
    <property type="entry name" value="Resolvase"/>
    <property type="match status" value="1"/>
</dbReference>
<proteinExistence type="predicted"/>
<dbReference type="PANTHER" id="PTHR30461:SF23">
    <property type="entry name" value="DNA RECOMBINASE-RELATED"/>
    <property type="match status" value="1"/>
</dbReference>
<feature type="domain" description="Resolvase/invertase-type recombinase catalytic" evidence="1">
    <location>
        <begin position="32"/>
        <end position="182"/>
    </location>
</feature>
<evidence type="ECO:0000259" key="1">
    <source>
        <dbReference type="PROSITE" id="PS51736"/>
    </source>
</evidence>
<protein>
    <recommendedName>
        <fullName evidence="5">Recombinase</fullName>
    </recommendedName>
</protein>
<comment type="caution">
    <text evidence="3">The sequence shown here is derived from an EMBL/GenBank/DDBJ whole genome shotgun (WGS) entry which is preliminary data.</text>
</comment>
<dbReference type="InterPro" id="IPR011109">
    <property type="entry name" value="DNA_bind_recombinase_dom"/>
</dbReference>
<gene>
    <name evidence="3" type="ORF">EBB54_06995</name>
</gene>
<dbReference type="PROSITE" id="PS51736">
    <property type="entry name" value="RECOMBINASES_3"/>
    <property type="match status" value="1"/>
</dbReference>
<evidence type="ECO:0000313" key="4">
    <source>
        <dbReference type="Proteomes" id="UP000274920"/>
    </source>
</evidence>
<organism evidence="3 4">
    <name type="scientific">Schaedlerella arabinosiphila</name>
    <dbReference type="NCBI Taxonomy" id="2044587"/>
    <lineage>
        <taxon>Bacteria</taxon>
        <taxon>Bacillati</taxon>
        <taxon>Bacillota</taxon>
        <taxon>Clostridia</taxon>
        <taxon>Lachnospirales</taxon>
        <taxon>Lachnospiraceae</taxon>
        <taxon>Schaedlerella</taxon>
    </lineage>
</organism>
<dbReference type="PROSITE" id="PS51737">
    <property type="entry name" value="RECOMBINASE_DNA_BIND"/>
    <property type="match status" value="1"/>
</dbReference>
<evidence type="ECO:0008006" key="5">
    <source>
        <dbReference type="Google" id="ProtNLM"/>
    </source>
</evidence>
<reference evidence="3" key="1">
    <citation type="submission" date="2018-10" db="EMBL/GenBank/DDBJ databases">
        <title>Schaedlerella arabinophila gen. nov. sp. nov., isolated from the mouse intestinal tract and comparative analysis with the genome of the closely related altered Schaedler flora strain ASF502.</title>
        <authorList>
            <person name="Miyake S."/>
            <person name="Soh M."/>
            <person name="Seedorf H."/>
        </authorList>
    </citation>
    <scope>NUCLEOTIDE SEQUENCE [LARGE SCALE GENOMIC DNA]</scope>
    <source>
        <strain evidence="3">DSM 106076</strain>
    </source>
</reference>
<evidence type="ECO:0000313" key="3">
    <source>
        <dbReference type="EMBL" id="RRK31143.1"/>
    </source>
</evidence>
<dbReference type="Pfam" id="PF07508">
    <property type="entry name" value="Recombinase"/>
    <property type="match status" value="1"/>
</dbReference>
<dbReference type="InterPro" id="IPR006119">
    <property type="entry name" value="Resolv_N"/>
</dbReference>
<dbReference type="SUPFAM" id="SSF53041">
    <property type="entry name" value="Resolvase-like"/>
    <property type="match status" value="1"/>
</dbReference>
<sequence>MARKSKKVDFVNVNDLPEAGAVPAPVRAACYKAGLYARLSEETEENRERATVETQMELLRKFAAEREDMVVAKEYADISCTGTNFERPGFGEMMRDMRDGVIDCIVVKDLSRLGRDYVETGNYIERVFPFFGVRFIAVTDGYDSEKPGGELVMPLKNMVNEMYVKDLSRKMRTAYRAKWNSGEFCSGKVPYGYQKENRHLIPDPETRDVVVRIFEMFLGGTSIKEIGRILSSSVLSPADYKKMKSGKMSGEDGRLPWKSTTVRHILKSEVYAGDYVHNKQKRSKFGQYGKVLQPEEQWVVIRDTHEPLVSREVFGRAQEMLKSNAEDFKRTHGENGFDHARFNLFGGKIVCADCGKVMGFRTEGMKHQKGFFRCRSYLGMGKGACASHKISAGEVETAVFGRIREHMRLCLDTQAAVRQSNTRGRNMERYDIYGKEAERIKRELQKASEVKAGIFEDYKSGLIDEEQYVEISGKYAGKVKELSVRLEEMLKAQEEYSGGYCVDSGWKAVVDRYLNEDRLTGEMVQAFVDKVEVHEDAGVEIHLKYDDALDRLLSLGAEREAL</sequence>
<dbReference type="RefSeq" id="WP_125126880.1">
    <property type="nucleotide sequence ID" value="NZ_RHJS01000002.1"/>
</dbReference>
<dbReference type="InterPro" id="IPR025827">
    <property type="entry name" value="Zn_ribbon_recom_dom"/>
</dbReference>
<dbReference type="EMBL" id="RHJS01000002">
    <property type="protein sequence ID" value="RRK31143.1"/>
    <property type="molecule type" value="Genomic_DNA"/>
</dbReference>
<dbReference type="SMART" id="SM00857">
    <property type="entry name" value="Resolvase"/>
    <property type="match status" value="1"/>
</dbReference>
<dbReference type="Gene3D" id="3.90.1750.20">
    <property type="entry name" value="Putative Large Serine Recombinase, Chain B, Domain 2"/>
    <property type="match status" value="1"/>
</dbReference>
<dbReference type="Pfam" id="PF13408">
    <property type="entry name" value="Zn_ribbon_recom"/>
    <property type="match status" value="1"/>
</dbReference>
<name>A0A426DET6_9FIRM</name>
<accession>A0A426DET6</accession>
<dbReference type="Proteomes" id="UP000274920">
    <property type="component" value="Unassembled WGS sequence"/>
</dbReference>
<evidence type="ECO:0000259" key="2">
    <source>
        <dbReference type="PROSITE" id="PS51737"/>
    </source>
</evidence>
<dbReference type="GO" id="GO:0003677">
    <property type="term" value="F:DNA binding"/>
    <property type="evidence" value="ECO:0007669"/>
    <property type="project" value="InterPro"/>
</dbReference>
<dbReference type="Gene3D" id="3.40.50.1390">
    <property type="entry name" value="Resolvase, N-terminal catalytic domain"/>
    <property type="match status" value="1"/>
</dbReference>
<feature type="domain" description="Recombinase" evidence="2">
    <location>
        <begin position="190"/>
        <end position="327"/>
    </location>
</feature>
<dbReference type="InterPro" id="IPR036162">
    <property type="entry name" value="Resolvase-like_N_sf"/>
</dbReference>
<dbReference type="InterPro" id="IPR038109">
    <property type="entry name" value="DNA_bind_recomb_sf"/>
</dbReference>
<dbReference type="InterPro" id="IPR050639">
    <property type="entry name" value="SSR_resolvase"/>
</dbReference>
<dbReference type="PANTHER" id="PTHR30461">
    <property type="entry name" value="DNA-INVERTASE FROM LAMBDOID PROPHAGE"/>
    <property type="match status" value="1"/>
</dbReference>
<keyword evidence="4" id="KW-1185">Reference proteome</keyword>
<dbReference type="GO" id="GO:0000150">
    <property type="term" value="F:DNA strand exchange activity"/>
    <property type="evidence" value="ECO:0007669"/>
    <property type="project" value="InterPro"/>
</dbReference>